<dbReference type="Proteomes" id="UP000315295">
    <property type="component" value="Unassembled WGS sequence"/>
</dbReference>
<dbReference type="STRING" id="106549.A0A540KNS2"/>
<dbReference type="AlphaFoldDB" id="A0A540KNS2"/>
<dbReference type="EMBL" id="VIEB01001070">
    <property type="protein sequence ID" value="TQD75850.1"/>
    <property type="molecule type" value="Genomic_DNA"/>
</dbReference>
<evidence type="ECO:0000313" key="3">
    <source>
        <dbReference type="Proteomes" id="UP000315295"/>
    </source>
</evidence>
<dbReference type="Pfam" id="PF23622">
    <property type="entry name" value="LRR_At1g61320_AtMIF1"/>
    <property type="match status" value="1"/>
</dbReference>
<name>A0A540KNS2_MALBA</name>
<accession>A0A540KNS2</accession>
<sequence length="264" mass="30936">MLKRLVLEVGDFYDTGSGVNEMVLVVCPNLYLIDFNGCWFKQLVLENASSLVEFRVDVMHLMEGYNYWSMAVRLLEQVPHLKFKFLTSKDTLPKSFMLYNLLNRLELRTGFTQYDLVGMAALLKISPNLEILILDYLRKFSEDVSTFTRVYQESLPGELLDKPVEFSMPRLKQVTLKVYNDTEAQVEFIEMLIRLSLKSWYLFPANLGRRSRILQWFSIERIYRIGSTFSPSPKSIETPSFRWGIHWLRLVPRFLAFSTSILNL</sequence>
<proteinExistence type="predicted"/>
<keyword evidence="3" id="KW-1185">Reference proteome</keyword>
<comment type="caution">
    <text evidence="2">The sequence shown here is derived from an EMBL/GenBank/DDBJ whole genome shotgun (WGS) entry which is preliminary data.</text>
</comment>
<organism evidence="2 3">
    <name type="scientific">Malus baccata</name>
    <name type="common">Siberian crab apple</name>
    <name type="synonym">Pyrus baccata</name>
    <dbReference type="NCBI Taxonomy" id="106549"/>
    <lineage>
        <taxon>Eukaryota</taxon>
        <taxon>Viridiplantae</taxon>
        <taxon>Streptophyta</taxon>
        <taxon>Embryophyta</taxon>
        <taxon>Tracheophyta</taxon>
        <taxon>Spermatophyta</taxon>
        <taxon>Magnoliopsida</taxon>
        <taxon>eudicotyledons</taxon>
        <taxon>Gunneridae</taxon>
        <taxon>Pentapetalae</taxon>
        <taxon>rosids</taxon>
        <taxon>fabids</taxon>
        <taxon>Rosales</taxon>
        <taxon>Rosaceae</taxon>
        <taxon>Amygdaloideae</taxon>
        <taxon>Maleae</taxon>
        <taxon>Malus</taxon>
    </lineage>
</organism>
<feature type="domain" description="At1g61320/AtMIF1 LRR" evidence="1">
    <location>
        <begin position="22"/>
        <end position="193"/>
    </location>
</feature>
<dbReference type="InterPro" id="IPR055357">
    <property type="entry name" value="LRR_At1g61320_AtMIF1"/>
</dbReference>
<gene>
    <name evidence="2" type="ORF">C1H46_038619</name>
</gene>
<evidence type="ECO:0000313" key="2">
    <source>
        <dbReference type="EMBL" id="TQD75850.1"/>
    </source>
</evidence>
<protein>
    <recommendedName>
        <fullName evidence="1">At1g61320/AtMIF1 LRR domain-containing protein</fullName>
    </recommendedName>
</protein>
<evidence type="ECO:0000259" key="1">
    <source>
        <dbReference type="Pfam" id="PF23622"/>
    </source>
</evidence>
<reference evidence="2 3" key="1">
    <citation type="journal article" date="2019" name="G3 (Bethesda)">
        <title>Sequencing of a Wild Apple (Malus baccata) Genome Unravels the Differences Between Cultivated and Wild Apple Species Regarding Disease Resistance and Cold Tolerance.</title>
        <authorList>
            <person name="Chen X."/>
        </authorList>
    </citation>
    <scope>NUCLEOTIDE SEQUENCE [LARGE SCALE GENOMIC DNA]</scope>
    <source>
        <strain evidence="3">cv. Shandingzi</strain>
        <tissue evidence="2">Leaves</tissue>
    </source>
</reference>